<feature type="binding site" evidence="9 12">
    <location>
        <begin position="223"/>
        <end position="224"/>
    </location>
    <ligand>
        <name>FMN</name>
        <dbReference type="ChEBI" id="CHEBI:58210"/>
    </ligand>
</feature>
<keyword evidence="3 9" id="KW-0285">Flavoprotein</keyword>
<protein>
    <recommendedName>
        <fullName evidence="9">tRNA-dihydrouridine(16) synthase</fullName>
        <ecNumber evidence="9">1.3.1.-</ecNumber>
    </recommendedName>
    <alternativeName>
        <fullName evidence="9">U16-specific dihydrouridine synthase</fullName>
        <shortName evidence="9">U16-specific Dus</shortName>
    </alternativeName>
    <alternativeName>
        <fullName evidence="9">tRNA-dihydrouridine synthase C</fullName>
    </alternativeName>
</protein>
<feature type="site" description="Interacts with tRNA" evidence="9">
    <location>
        <position position="176"/>
    </location>
</feature>
<comment type="catalytic activity">
    <reaction evidence="9">
        <text>5,6-dihydrouridine(16) in tRNA + NADP(+) = uridine(16) in tRNA + NADPH + H(+)</text>
        <dbReference type="Rhea" id="RHEA:53376"/>
        <dbReference type="Rhea" id="RHEA-COMP:13543"/>
        <dbReference type="Rhea" id="RHEA-COMP:13544"/>
        <dbReference type="ChEBI" id="CHEBI:15378"/>
        <dbReference type="ChEBI" id="CHEBI:57783"/>
        <dbReference type="ChEBI" id="CHEBI:58349"/>
        <dbReference type="ChEBI" id="CHEBI:65315"/>
        <dbReference type="ChEBI" id="CHEBI:74443"/>
    </reaction>
</comment>
<feature type="binding site" evidence="9 12">
    <location>
        <position position="139"/>
    </location>
    <ligand>
        <name>FMN</name>
        <dbReference type="ChEBI" id="CHEBI:58210"/>
    </ligand>
</feature>
<dbReference type="InterPro" id="IPR032886">
    <property type="entry name" value="DusC"/>
</dbReference>
<evidence type="ECO:0000259" key="13">
    <source>
        <dbReference type="Pfam" id="PF01207"/>
    </source>
</evidence>
<dbReference type="GO" id="GO:0050660">
    <property type="term" value="F:flavin adenine dinucleotide binding"/>
    <property type="evidence" value="ECO:0007669"/>
    <property type="project" value="InterPro"/>
</dbReference>
<dbReference type="PANTHER" id="PTHR11082:SF26">
    <property type="entry name" value="TRNA-DIHYDROURIDINE(16) SYNTHASE"/>
    <property type="match status" value="1"/>
</dbReference>
<gene>
    <name evidence="9" type="primary">dusC</name>
    <name evidence="14" type="ORF">DKT75_16325</name>
</gene>
<comment type="caution">
    <text evidence="9">Lacks conserved residue(s) required for the propagation of feature annotation.</text>
</comment>
<evidence type="ECO:0000256" key="1">
    <source>
        <dbReference type="ARBA" id="ARBA00001917"/>
    </source>
</evidence>
<dbReference type="PROSITE" id="PS01136">
    <property type="entry name" value="UPF0034"/>
    <property type="match status" value="1"/>
</dbReference>
<sequence>MRIILAPMEGVVDYEMRDLLTRIGGYDRCVTEFVRVTEQILPNRVYYRFSPELKNGGMTPAGVPVYLQLLGGDAKYMGLNAARAQRLNPPGIDINFGCPSKTVNKSDGGSVLLKEPERVGAIVAAVRDAVDPSIPVTAKIRLGFSHKDFVAELAGRIVAAGANELCIHARTKVEGYKPPAYWSAVKQVTDSVDIPVIINGEIWNTEQARQAQKESGCTDVMLGRSALTCPDLALSIKADQQGEAYTMMTWPEVMEMLLVYLQNSENRHPRFVGNRSKQWLVFLQKRYPEASDLFQRVKRMKDAKEVFAEIDAYMKTI</sequence>
<keyword evidence="2 9" id="KW-0820">tRNA-binding</keyword>
<evidence type="ECO:0000256" key="11">
    <source>
        <dbReference type="PIRSR" id="PIRSR006621-1"/>
    </source>
</evidence>
<feature type="binding site" evidence="12">
    <location>
        <position position="168"/>
    </location>
    <ligand>
        <name>FMN</name>
        <dbReference type="ChEBI" id="CHEBI:58210"/>
    </ligand>
</feature>
<evidence type="ECO:0000313" key="15">
    <source>
        <dbReference type="Proteomes" id="UP000245506"/>
    </source>
</evidence>
<feature type="site" description="Interacts with tRNA" evidence="9">
    <location>
        <position position="95"/>
    </location>
</feature>
<dbReference type="AlphaFoldDB" id="A0A317C617"/>
<feature type="site" description="Interacts with tRNA; defines subfamily-specific binding signature" evidence="9">
    <location>
        <position position="277"/>
    </location>
</feature>
<dbReference type="PIRSF" id="PIRSF006621">
    <property type="entry name" value="Dus"/>
    <property type="match status" value="1"/>
</dbReference>
<proteinExistence type="inferred from homology"/>
<dbReference type="GO" id="GO:0010181">
    <property type="term" value="F:FMN binding"/>
    <property type="evidence" value="ECO:0007669"/>
    <property type="project" value="UniProtKB-UniRule"/>
</dbReference>
<feature type="site" description="Interacts with tRNA; defines subfamily-specific binding signature" evidence="9">
    <location>
        <position position="35"/>
    </location>
</feature>
<keyword evidence="6 9" id="KW-0521">NADP</keyword>
<organism evidence="14 15">
    <name type="scientific">Leucothrix arctica</name>
    <dbReference type="NCBI Taxonomy" id="1481894"/>
    <lineage>
        <taxon>Bacteria</taxon>
        <taxon>Pseudomonadati</taxon>
        <taxon>Pseudomonadota</taxon>
        <taxon>Gammaproteobacteria</taxon>
        <taxon>Thiotrichales</taxon>
        <taxon>Thiotrichaceae</taxon>
        <taxon>Leucothrix</taxon>
    </lineage>
</organism>
<evidence type="ECO:0000256" key="8">
    <source>
        <dbReference type="ARBA" id="ARBA00023002"/>
    </source>
</evidence>
<dbReference type="Proteomes" id="UP000245506">
    <property type="component" value="Unassembled WGS sequence"/>
</dbReference>
<dbReference type="GO" id="GO:0102262">
    <property type="term" value="F:tRNA-dihydrouridine16 synthase activity"/>
    <property type="evidence" value="ECO:0007669"/>
    <property type="project" value="RHEA"/>
</dbReference>
<dbReference type="SUPFAM" id="SSF51395">
    <property type="entry name" value="FMN-linked oxidoreductases"/>
    <property type="match status" value="1"/>
</dbReference>
<keyword evidence="15" id="KW-1185">Reference proteome</keyword>
<name>A0A317C617_9GAMM</name>
<feature type="site" description="Interacts with tRNA; defines subfamily-specific binding signature" evidence="9">
    <location>
        <position position="275"/>
    </location>
</feature>
<dbReference type="Gene3D" id="3.20.20.70">
    <property type="entry name" value="Aldolase class I"/>
    <property type="match status" value="1"/>
</dbReference>
<comment type="cofactor">
    <cofactor evidence="1 9 10 12">
        <name>FMN</name>
        <dbReference type="ChEBI" id="CHEBI:58210"/>
    </cofactor>
</comment>
<feature type="site" description="Interacts with tRNA; defines subfamily-specific binding signature" evidence="9">
    <location>
        <position position="298"/>
    </location>
</feature>
<feature type="binding site" evidence="9 12">
    <location>
        <position position="68"/>
    </location>
    <ligand>
        <name>FMN</name>
        <dbReference type="ChEBI" id="CHEBI:58210"/>
    </ligand>
</feature>
<comment type="similarity">
    <text evidence="9">Belongs to the Dus family. DusC subfamily.</text>
</comment>
<keyword evidence="5 9" id="KW-0819">tRNA processing</keyword>
<keyword evidence="4 9" id="KW-0288">FMN</keyword>
<dbReference type="EC" id="1.3.1.-" evidence="9"/>
<feature type="active site" description="Proton donor" evidence="9 11">
    <location>
        <position position="98"/>
    </location>
</feature>
<accession>A0A317C617</accession>
<keyword evidence="7 9" id="KW-0694">RNA-binding</keyword>
<keyword evidence="8 9" id="KW-0560">Oxidoreductase</keyword>
<evidence type="ECO:0000256" key="3">
    <source>
        <dbReference type="ARBA" id="ARBA00022630"/>
    </source>
</evidence>
<dbReference type="GO" id="GO:0000049">
    <property type="term" value="F:tRNA binding"/>
    <property type="evidence" value="ECO:0007669"/>
    <property type="project" value="UniProtKB-UniRule"/>
</dbReference>
<evidence type="ECO:0000256" key="9">
    <source>
        <dbReference type="HAMAP-Rule" id="MF_02043"/>
    </source>
</evidence>
<dbReference type="InterPro" id="IPR042270">
    <property type="entry name" value="DusC_C"/>
</dbReference>
<comment type="caution">
    <text evidence="14">The sequence shown here is derived from an EMBL/GenBank/DDBJ whole genome shotgun (WGS) entry which is preliminary data.</text>
</comment>
<dbReference type="InterPro" id="IPR013785">
    <property type="entry name" value="Aldolase_TIM"/>
</dbReference>
<keyword evidence="12" id="KW-0547">Nucleotide-binding</keyword>
<dbReference type="RefSeq" id="WP_109824708.1">
    <property type="nucleotide sequence ID" value="NZ_QGKL01000041.1"/>
</dbReference>
<evidence type="ECO:0000256" key="7">
    <source>
        <dbReference type="ARBA" id="ARBA00022884"/>
    </source>
</evidence>
<dbReference type="InterPro" id="IPR035587">
    <property type="entry name" value="DUS-like_FMN-bd"/>
</dbReference>
<dbReference type="InterPro" id="IPR018517">
    <property type="entry name" value="tRNA_hU_synthase_CS"/>
</dbReference>
<evidence type="ECO:0000256" key="4">
    <source>
        <dbReference type="ARBA" id="ARBA00022643"/>
    </source>
</evidence>
<dbReference type="InterPro" id="IPR001269">
    <property type="entry name" value="DUS_fam"/>
</dbReference>
<dbReference type="Pfam" id="PF01207">
    <property type="entry name" value="Dus"/>
    <property type="match status" value="1"/>
</dbReference>
<evidence type="ECO:0000256" key="6">
    <source>
        <dbReference type="ARBA" id="ARBA00022857"/>
    </source>
</evidence>
<dbReference type="PANTHER" id="PTHR11082">
    <property type="entry name" value="TRNA-DIHYDROURIDINE SYNTHASE"/>
    <property type="match status" value="1"/>
</dbReference>
<feature type="domain" description="DUS-like FMN-binding" evidence="13">
    <location>
        <begin position="4"/>
        <end position="305"/>
    </location>
</feature>
<evidence type="ECO:0000313" key="14">
    <source>
        <dbReference type="EMBL" id="PWQ94105.1"/>
    </source>
</evidence>
<dbReference type="OrthoDB" id="5289281at2"/>
<dbReference type="HAMAP" id="MF_02043">
    <property type="entry name" value="DusC_subfam"/>
    <property type="match status" value="1"/>
</dbReference>
<evidence type="ECO:0000256" key="12">
    <source>
        <dbReference type="PIRSR" id="PIRSR006621-2"/>
    </source>
</evidence>
<reference evidence="14 15" key="1">
    <citation type="submission" date="2018-05" db="EMBL/GenBank/DDBJ databases">
        <title>Leucothrix arctica sp. nov., isolated from Arctic seawater.</title>
        <authorList>
            <person name="Choi A."/>
            <person name="Baek K."/>
        </authorList>
    </citation>
    <scope>NUCLEOTIDE SEQUENCE [LARGE SCALE GENOMIC DNA]</scope>
    <source>
        <strain evidence="14 15">IMCC9719</strain>
    </source>
</reference>
<feature type="binding site" evidence="9">
    <location>
        <begin position="199"/>
        <end position="201"/>
    </location>
    <ligand>
        <name>FMN</name>
        <dbReference type="ChEBI" id="CHEBI:58210"/>
    </ligand>
</feature>
<evidence type="ECO:0000256" key="10">
    <source>
        <dbReference type="PIRNR" id="PIRNR006621"/>
    </source>
</evidence>
<dbReference type="EMBL" id="QGKL01000041">
    <property type="protein sequence ID" value="PWQ94105.1"/>
    <property type="molecule type" value="Genomic_DNA"/>
</dbReference>
<evidence type="ECO:0000256" key="2">
    <source>
        <dbReference type="ARBA" id="ARBA00022555"/>
    </source>
</evidence>
<dbReference type="Gene3D" id="1.20.225.30">
    <property type="entry name" value="Dihydrouridine synthase, C-terminal recognition domain"/>
    <property type="match status" value="1"/>
</dbReference>
<comment type="similarity">
    <text evidence="10">Belongs to the dus family.</text>
</comment>
<evidence type="ECO:0000256" key="5">
    <source>
        <dbReference type="ARBA" id="ARBA00022694"/>
    </source>
</evidence>
<comment type="function">
    <text evidence="9">Catalyzes the synthesis of 5,6-dihydrouridine (D), a modified base found in the D-loop of most tRNAs, via the reduction of the C5-C6 double bond in target uridines. Specifically modifies U16 in tRNAs.</text>
</comment>
<dbReference type="CDD" id="cd02801">
    <property type="entry name" value="DUS_like_FMN"/>
    <property type="match status" value="1"/>
</dbReference>
<comment type="catalytic activity">
    <reaction evidence="9">
        <text>5,6-dihydrouridine(16) in tRNA + NAD(+) = uridine(16) in tRNA + NADH + H(+)</text>
        <dbReference type="Rhea" id="RHEA:53380"/>
        <dbReference type="Rhea" id="RHEA-COMP:13543"/>
        <dbReference type="Rhea" id="RHEA-COMP:13544"/>
        <dbReference type="ChEBI" id="CHEBI:15378"/>
        <dbReference type="ChEBI" id="CHEBI:57540"/>
        <dbReference type="ChEBI" id="CHEBI:57945"/>
        <dbReference type="ChEBI" id="CHEBI:65315"/>
        <dbReference type="ChEBI" id="CHEBI:74443"/>
    </reaction>
</comment>